<keyword evidence="3" id="KW-1185">Reference proteome</keyword>
<dbReference type="RefSeq" id="WP_366489191.1">
    <property type="nucleotide sequence ID" value="NZ_JACBZT010000001.1"/>
</dbReference>
<protein>
    <recommendedName>
        <fullName evidence="4">DUF2695 domain-containing protein</fullName>
    </recommendedName>
</protein>
<dbReference type="EMBL" id="JACBZT010000001">
    <property type="protein sequence ID" value="NYJ06208.1"/>
    <property type="molecule type" value="Genomic_DNA"/>
</dbReference>
<comment type="caution">
    <text evidence="2">The sequence shown here is derived from an EMBL/GenBank/DDBJ whole genome shotgun (WGS) entry which is preliminary data.</text>
</comment>
<evidence type="ECO:0000256" key="1">
    <source>
        <dbReference type="SAM" id="MobiDB-lite"/>
    </source>
</evidence>
<feature type="region of interest" description="Disordered" evidence="1">
    <location>
        <begin position="85"/>
        <end position="107"/>
    </location>
</feature>
<evidence type="ECO:0000313" key="2">
    <source>
        <dbReference type="EMBL" id="NYJ06208.1"/>
    </source>
</evidence>
<gene>
    <name evidence="2" type="ORF">GGQ55_002486</name>
</gene>
<accession>A0A853CIU6</accession>
<evidence type="ECO:0000313" key="3">
    <source>
        <dbReference type="Proteomes" id="UP000541969"/>
    </source>
</evidence>
<organism evidence="2 3">
    <name type="scientific">Petropleomorpha daqingensis</name>
    <dbReference type="NCBI Taxonomy" id="2026353"/>
    <lineage>
        <taxon>Bacteria</taxon>
        <taxon>Bacillati</taxon>
        <taxon>Actinomycetota</taxon>
        <taxon>Actinomycetes</taxon>
        <taxon>Geodermatophilales</taxon>
        <taxon>Geodermatophilaceae</taxon>
        <taxon>Petropleomorpha</taxon>
    </lineage>
</organism>
<name>A0A853CIU6_9ACTN</name>
<evidence type="ECO:0008006" key="4">
    <source>
        <dbReference type="Google" id="ProtNLM"/>
    </source>
</evidence>
<sequence length="107" mass="11991">MDDDYENWRAAAVAMSTRPGECVLCYVHRMISAFGCDGTLRWALRWRDRRAPRATRLEARLTARGALCDCELFTDRESALRAPERCAGSDGASAPCDNWGSFGRASW</sequence>
<dbReference type="Pfam" id="PF10905">
    <property type="entry name" value="DUF2695"/>
    <property type="match status" value="1"/>
</dbReference>
<proteinExistence type="predicted"/>
<dbReference type="AlphaFoldDB" id="A0A853CIU6"/>
<dbReference type="Proteomes" id="UP000541969">
    <property type="component" value="Unassembled WGS sequence"/>
</dbReference>
<reference evidence="2 3" key="1">
    <citation type="submission" date="2020-07" db="EMBL/GenBank/DDBJ databases">
        <title>Sequencing the genomes of 1000 actinobacteria strains.</title>
        <authorList>
            <person name="Klenk H.-P."/>
        </authorList>
    </citation>
    <scope>NUCLEOTIDE SEQUENCE [LARGE SCALE GENOMIC DNA]</scope>
    <source>
        <strain evidence="2 3">DSM 104001</strain>
    </source>
</reference>
<dbReference type="InterPro" id="IPR024248">
    <property type="entry name" value="DUF2695"/>
</dbReference>